<dbReference type="Pfam" id="PF02771">
    <property type="entry name" value="Acyl-CoA_dh_N"/>
    <property type="match status" value="1"/>
</dbReference>
<dbReference type="PANTHER" id="PTHR42803">
    <property type="entry name" value="ACYL-COA DEHYDROGENASE"/>
    <property type="match status" value="1"/>
</dbReference>
<organism evidence="15 16">
    <name type="scientific">Paraglaciecola hydrolytica</name>
    <dbReference type="NCBI Taxonomy" id="1799789"/>
    <lineage>
        <taxon>Bacteria</taxon>
        <taxon>Pseudomonadati</taxon>
        <taxon>Pseudomonadota</taxon>
        <taxon>Gammaproteobacteria</taxon>
        <taxon>Alteromonadales</taxon>
        <taxon>Alteromonadaceae</taxon>
        <taxon>Paraglaciecola</taxon>
    </lineage>
</organism>
<evidence type="ECO:0000259" key="14">
    <source>
        <dbReference type="Pfam" id="PF12806"/>
    </source>
</evidence>
<keyword evidence="3 10" id="KW-0285">Flavoprotein</keyword>
<dbReference type="InterPro" id="IPR006091">
    <property type="entry name" value="Acyl-CoA_Oxase/DH_mid-dom"/>
</dbReference>
<proteinExistence type="inferred from homology"/>
<accession>A0A136A0J2</accession>
<keyword evidence="4 10" id="KW-0274">FAD</keyword>
<keyword evidence="16" id="KW-1185">Reference proteome</keyword>
<sequence>MQGYKAPQKDALFVMNELLGFDKHYADLGFEDASPDMVEAIFSEAAKFTENVLAPINASGDEEGCVWKDGVVTTPTGFKEAYQQYVDGGWPSMTHPEEFGGQALPYSLGTIMAEWFSGANHSWAMYPGLSHGCMETIKAHGTAELKTQFLPNLVSGLWTGTMCLTEAHCGSDLGMLKTKAVPNADGSYNLTGTKIFISAGEHDLSDNIVHIVIARLPDAPAGTKGISLFVVPKFHAGPNGEKLERNAVSCGSIEHKMGIKASATCVINFDGAKGYLIGTENRGLNCMFTFMNMARVGTSLEGLAATEAAFQGALVYAKDRLQFRSVSGVKNPSGPADPIINHPDVRRMLLTQKAFREGKRAMAMYCMQLVDYGLYAQNEQNKKITEGKLALLTPILKAFLTETAQETTSYGMQVFGGHGYIKEWGMEQLARDTRICTMYEGTTGIQAIDLLARKVAGSNGELLKLFIQEIKEYCLSIRDKSQFNAWSNTINKHCDEWAQITGDILQRAATNPEELGAASVDYLMYSGYVTVGYFWLKMAVVAQEKLDAGDFSQTVGGDKDFYQAKLLTAKFYFDRLLTRTRSLVSAMESGAENLMDMPEELFYLG</sequence>
<evidence type="ECO:0000259" key="12">
    <source>
        <dbReference type="Pfam" id="PF02770"/>
    </source>
</evidence>
<dbReference type="FunFam" id="2.40.110.10:FF:000031">
    <property type="entry name" value="Acyl-CoA dehydrogenase, putative"/>
    <property type="match status" value="1"/>
</dbReference>
<dbReference type="OrthoDB" id="9807883at2"/>
<dbReference type="InterPro" id="IPR009100">
    <property type="entry name" value="AcylCoA_DH/oxidase_NM_dom_sf"/>
</dbReference>
<dbReference type="InterPro" id="IPR052166">
    <property type="entry name" value="Diverse_Acyl-CoA_DH"/>
</dbReference>
<dbReference type="InterPro" id="IPR009075">
    <property type="entry name" value="AcylCo_DH/oxidase_C"/>
</dbReference>
<dbReference type="Pfam" id="PF00441">
    <property type="entry name" value="Acyl-CoA_dh_1"/>
    <property type="match status" value="1"/>
</dbReference>
<comment type="similarity">
    <text evidence="2 10">Belongs to the acyl-CoA dehydrogenase family.</text>
</comment>
<dbReference type="GO" id="GO:0016627">
    <property type="term" value="F:oxidoreductase activity, acting on the CH-CH group of donors"/>
    <property type="evidence" value="ECO:0007669"/>
    <property type="project" value="InterPro"/>
</dbReference>
<dbReference type="InterPro" id="IPR046373">
    <property type="entry name" value="Acyl-CoA_Oxase/DH_mid-dom_sf"/>
</dbReference>
<dbReference type="InterPro" id="IPR025878">
    <property type="entry name" value="Acyl-CoA_dh-like_C_dom"/>
</dbReference>
<evidence type="ECO:0000256" key="2">
    <source>
        <dbReference type="ARBA" id="ARBA00009347"/>
    </source>
</evidence>
<comment type="catalytic activity">
    <reaction evidence="6">
        <text>3-(methylsulfanyl)propanoyl-CoA + oxidized [electron-transfer flavoprotein] + H(+) = 3-(methylsulfanyl)acryloyl-CoA + reduced [electron-transfer flavoprotein]</text>
        <dbReference type="Rhea" id="RHEA:52612"/>
        <dbReference type="Rhea" id="RHEA-COMP:10685"/>
        <dbReference type="Rhea" id="RHEA-COMP:10686"/>
        <dbReference type="ChEBI" id="CHEBI:15378"/>
        <dbReference type="ChEBI" id="CHEBI:57692"/>
        <dbReference type="ChEBI" id="CHEBI:58307"/>
        <dbReference type="ChEBI" id="CHEBI:82815"/>
        <dbReference type="ChEBI" id="CHEBI:84994"/>
        <dbReference type="EC" id="1.3.99.41"/>
    </reaction>
    <physiologicalReaction direction="left-to-right" evidence="6">
        <dbReference type="Rhea" id="RHEA:52613"/>
    </physiologicalReaction>
</comment>
<dbReference type="GO" id="GO:0050660">
    <property type="term" value="F:flavin adenine dinucleotide binding"/>
    <property type="evidence" value="ECO:0007669"/>
    <property type="project" value="InterPro"/>
</dbReference>
<dbReference type="EC" id="1.3.99.41" evidence="8"/>
<evidence type="ECO:0000256" key="5">
    <source>
        <dbReference type="ARBA" id="ARBA00023002"/>
    </source>
</evidence>
<evidence type="ECO:0000256" key="9">
    <source>
        <dbReference type="ARBA" id="ARBA00069043"/>
    </source>
</evidence>
<evidence type="ECO:0000256" key="8">
    <source>
        <dbReference type="ARBA" id="ARBA00066694"/>
    </source>
</evidence>
<dbReference type="Proteomes" id="UP000070299">
    <property type="component" value="Unassembled WGS sequence"/>
</dbReference>
<name>A0A136A0J2_9ALTE</name>
<dbReference type="RefSeq" id="WP_068375394.1">
    <property type="nucleotide sequence ID" value="NZ_LSNE01000005.1"/>
</dbReference>
<keyword evidence="5 10" id="KW-0560">Oxidoreductase</keyword>
<dbReference type="SUPFAM" id="SSF56645">
    <property type="entry name" value="Acyl-CoA dehydrogenase NM domain-like"/>
    <property type="match status" value="1"/>
</dbReference>
<dbReference type="EMBL" id="LSNE01000005">
    <property type="protein sequence ID" value="KXI28745.1"/>
    <property type="molecule type" value="Genomic_DNA"/>
</dbReference>
<evidence type="ECO:0000256" key="3">
    <source>
        <dbReference type="ARBA" id="ARBA00022630"/>
    </source>
</evidence>
<comment type="caution">
    <text evidence="15">The sequence shown here is derived from an EMBL/GenBank/DDBJ whole genome shotgun (WGS) entry which is preliminary data.</text>
</comment>
<evidence type="ECO:0000313" key="15">
    <source>
        <dbReference type="EMBL" id="KXI28745.1"/>
    </source>
</evidence>
<feature type="domain" description="Acyl-CoA dehydrogenase/oxidase C-terminal" evidence="11">
    <location>
        <begin position="281"/>
        <end position="451"/>
    </location>
</feature>
<dbReference type="STRING" id="1799789.AX660_11035"/>
<dbReference type="Gene3D" id="1.10.540.10">
    <property type="entry name" value="Acyl-CoA dehydrogenase/oxidase, N-terminal domain"/>
    <property type="match status" value="1"/>
</dbReference>
<evidence type="ECO:0000256" key="6">
    <source>
        <dbReference type="ARBA" id="ARBA00051388"/>
    </source>
</evidence>
<feature type="domain" description="Acyl-CoA oxidase/dehydrogenase middle" evidence="12">
    <location>
        <begin position="162"/>
        <end position="270"/>
    </location>
</feature>
<dbReference type="Gene3D" id="2.40.110.10">
    <property type="entry name" value="Butyryl-CoA Dehydrogenase, subunit A, domain 2"/>
    <property type="match status" value="1"/>
</dbReference>
<dbReference type="InterPro" id="IPR036250">
    <property type="entry name" value="AcylCo_DH-like_C"/>
</dbReference>
<dbReference type="Gene3D" id="1.20.140.10">
    <property type="entry name" value="Butyryl-CoA Dehydrogenase, subunit A, domain 3"/>
    <property type="match status" value="1"/>
</dbReference>
<dbReference type="Pfam" id="PF12806">
    <property type="entry name" value="Acyl-CoA_dh_C"/>
    <property type="match status" value="1"/>
</dbReference>
<gene>
    <name evidence="15" type="ORF">AX660_11035</name>
</gene>
<evidence type="ECO:0000256" key="7">
    <source>
        <dbReference type="ARBA" id="ARBA00058683"/>
    </source>
</evidence>
<reference evidence="16" key="1">
    <citation type="submission" date="2016-02" db="EMBL/GenBank/DDBJ databases">
        <authorList>
            <person name="Schultz-Johansen M."/>
            <person name="Glaring M.A."/>
            <person name="Bech P.K."/>
            <person name="Stougaard P."/>
        </authorList>
    </citation>
    <scope>NUCLEOTIDE SEQUENCE [LARGE SCALE GENOMIC DNA]</scope>
    <source>
        <strain evidence="16">S66</strain>
    </source>
</reference>
<dbReference type="InterPro" id="IPR037069">
    <property type="entry name" value="AcylCoA_DH/ox_N_sf"/>
</dbReference>
<evidence type="ECO:0000259" key="13">
    <source>
        <dbReference type="Pfam" id="PF02771"/>
    </source>
</evidence>
<evidence type="ECO:0000256" key="1">
    <source>
        <dbReference type="ARBA" id="ARBA00001974"/>
    </source>
</evidence>
<comment type="function">
    <text evidence="7">Involved in the assimilation of dimethylsulphoniopropionate (DMSP), an important compound in the fixation of carbon in marine phytoplankton, by mediating the conversion of 3-(methylthio)propanoyl-CoA (MMPA-CoA) to 3-(methylthio)acryloyl-CoA (MTA-CoA).</text>
</comment>
<dbReference type="InterPro" id="IPR013786">
    <property type="entry name" value="AcylCoA_DH/ox_N"/>
</dbReference>
<evidence type="ECO:0000313" key="16">
    <source>
        <dbReference type="Proteomes" id="UP000070299"/>
    </source>
</evidence>
<evidence type="ECO:0000256" key="4">
    <source>
        <dbReference type="ARBA" id="ARBA00022827"/>
    </source>
</evidence>
<dbReference type="SUPFAM" id="SSF47203">
    <property type="entry name" value="Acyl-CoA dehydrogenase C-terminal domain-like"/>
    <property type="match status" value="1"/>
</dbReference>
<feature type="domain" description="Acyl-CoA dehydrogenase/oxidase N-terminal" evidence="13">
    <location>
        <begin position="39"/>
        <end position="156"/>
    </location>
</feature>
<comment type="cofactor">
    <cofactor evidence="1 10">
        <name>FAD</name>
        <dbReference type="ChEBI" id="CHEBI:57692"/>
    </cofactor>
</comment>
<dbReference type="AlphaFoldDB" id="A0A136A0J2"/>
<feature type="domain" description="Acetyl-CoA dehydrogenase-like C-terminal" evidence="14">
    <location>
        <begin position="466"/>
        <end position="598"/>
    </location>
</feature>
<evidence type="ECO:0000256" key="10">
    <source>
        <dbReference type="RuleBase" id="RU362125"/>
    </source>
</evidence>
<protein>
    <recommendedName>
        <fullName evidence="9">3-methylmercaptopropionyl-CoA dehydrogenase</fullName>
        <ecNumber evidence="8">1.3.99.41</ecNumber>
    </recommendedName>
</protein>
<evidence type="ECO:0000259" key="11">
    <source>
        <dbReference type="Pfam" id="PF00441"/>
    </source>
</evidence>
<dbReference type="PANTHER" id="PTHR42803:SF1">
    <property type="entry name" value="BROAD-SPECIFICITY LINEAR ACYL-COA DEHYDROGENASE FADE5"/>
    <property type="match status" value="1"/>
</dbReference>
<dbReference type="Pfam" id="PF02770">
    <property type="entry name" value="Acyl-CoA_dh_M"/>
    <property type="match status" value="1"/>
</dbReference>